<dbReference type="PANTHER" id="PTHR45947">
    <property type="entry name" value="SULFOQUINOVOSYL TRANSFERASE SQD2"/>
    <property type="match status" value="1"/>
</dbReference>
<dbReference type="Pfam" id="PF00534">
    <property type="entry name" value="Glycos_transf_1"/>
    <property type="match status" value="1"/>
</dbReference>
<keyword evidence="3" id="KW-0808">Transferase</keyword>
<dbReference type="PANTHER" id="PTHR45947:SF3">
    <property type="entry name" value="SULFOQUINOVOSYL TRANSFERASE SQD2"/>
    <property type="match status" value="1"/>
</dbReference>
<dbReference type="Proteomes" id="UP000308382">
    <property type="component" value="Unassembled WGS sequence"/>
</dbReference>
<dbReference type="InterPro" id="IPR001296">
    <property type="entry name" value="Glyco_trans_1"/>
</dbReference>
<dbReference type="InterPro" id="IPR050194">
    <property type="entry name" value="Glycosyltransferase_grp1"/>
</dbReference>
<evidence type="ECO:0000259" key="1">
    <source>
        <dbReference type="Pfam" id="PF00534"/>
    </source>
</evidence>
<evidence type="ECO:0000313" key="4">
    <source>
        <dbReference type="Proteomes" id="UP000308382"/>
    </source>
</evidence>
<comment type="caution">
    <text evidence="3">The sequence shown here is derived from an EMBL/GenBank/DDBJ whole genome shotgun (WGS) entry which is preliminary data.</text>
</comment>
<proteinExistence type="predicted"/>
<dbReference type="SUPFAM" id="SSF53756">
    <property type="entry name" value="UDP-Glycosyltransferase/glycogen phosphorylase"/>
    <property type="match status" value="1"/>
</dbReference>
<dbReference type="RefSeq" id="WP_138258274.1">
    <property type="nucleotide sequence ID" value="NZ_VBUK01000005.1"/>
</dbReference>
<feature type="domain" description="Glycosyltransferase subfamily 4-like N-terminal" evidence="2">
    <location>
        <begin position="55"/>
        <end position="177"/>
    </location>
</feature>
<dbReference type="OrthoDB" id="9790710at2"/>
<evidence type="ECO:0000259" key="2">
    <source>
        <dbReference type="Pfam" id="PF13439"/>
    </source>
</evidence>
<reference evidence="3 4" key="1">
    <citation type="journal article" date="2017" name="Int. J. Syst. Evol. Microbiol.">
        <title>Maripseudobacter aurantiacus gen. nov., sp. nov., a novel member of the family Flavobacteriaceae isolated from a sedimentation basin.</title>
        <authorList>
            <person name="Chen C."/>
            <person name="Su Y."/>
            <person name="Tao T."/>
            <person name="Fu G."/>
            <person name="Zhang C."/>
            <person name="Sun C."/>
            <person name="Zhang X."/>
            <person name="Wu M."/>
        </authorList>
    </citation>
    <scope>NUCLEOTIDE SEQUENCE [LARGE SCALE GENOMIC DNA]</scope>
    <source>
        <strain evidence="4">CDA4</strain>
    </source>
</reference>
<dbReference type="GO" id="GO:0016757">
    <property type="term" value="F:glycosyltransferase activity"/>
    <property type="evidence" value="ECO:0007669"/>
    <property type="project" value="InterPro"/>
</dbReference>
<gene>
    <name evidence="3" type="ORF">FEK29_09880</name>
</gene>
<dbReference type="CDD" id="cd03808">
    <property type="entry name" value="GT4_CapM-like"/>
    <property type="match status" value="1"/>
</dbReference>
<organism evidence="3 4">
    <name type="scientific">Maribacter aurantiacus</name>
    <dbReference type="NCBI Taxonomy" id="1882343"/>
    <lineage>
        <taxon>Bacteria</taxon>
        <taxon>Pseudomonadati</taxon>
        <taxon>Bacteroidota</taxon>
        <taxon>Flavobacteriia</taxon>
        <taxon>Flavobacteriales</taxon>
        <taxon>Flavobacteriaceae</taxon>
        <taxon>Maribacter</taxon>
    </lineage>
</organism>
<keyword evidence="4" id="KW-1185">Reference proteome</keyword>
<dbReference type="InterPro" id="IPR028098">
    <property type="entry name" value="Glyco_trans_4-like_N"/>
</dbReference>
<evidence type="ECO:0000313" key="3">
    <source>
        <dbReference type="EMBL" id="TLF44546.1"/>
    </source>
</evidence>
<sequence>MTKNPSPTRKKIIRTASLSWSLYAFLGGQLKFLNQYYEMMTIGSYNKEVEPLVEKEGIRSVYIPIERTISPIKDLVSIYRLYRTFKKEKPFLVHSMTPKAGLVSMLAAYLARVPKRAHSFTGLIFPTKTGMMRKVLITTDRLICRFATHIFPEGQGVKKDLEQHKVTSKPLKVIANGSIRGLDLEHFDPKMYGSKDNLQLRADYGVLPGDFVFVFVGRLVNDKGLNELVVAFNKVSEQHPDAKLLLVGSDEGESDFLPKATWNVIKSNKQIIEAGHQWDVRPFLAASDSFVFPSYREGFPNVVLEAGAMGLPSIVTDINGSNEIIIENFNGTIIPSQNSIALENAMRIFLKQRDMVKKMATNCRKHIAEKYPREYVWQEVLNEYRKIEMEDLR</sequence>
<accession>A0A5R8M4Q2</accession>
<dbReference type="Pfam" id="PF13439">
    <property type="entry name" value="Glyco_transf_4"/>
    <property type="match status" value="1"/>
</dbReference>
<dbReference type="Gene3D" id="3.40.50.2000">
    <property type="entry name" value="Glycogen Phosphorylase B"/>
    <property type="match status" value="2"/>
</dbReference>
<name>A0A5R8M4Q2_9FLAO</name>
<dbReference type="AlphaFoldDB" id="A0A5R8M4Q2"/>
<protein>
    <submittedName>
        <fullName evidence="3">Glycosyltransferase family 4 protein</fullName>
    </submittedName>
</protein>
<feature type="domain" description="Glycosyl transferase family 1" evidence="1">
    <location>
        <begin position="201"/>
        <end position="365"/>
    </location>
</feature>
<dbReference type="EMBL" id="VBUK01000005">
    <property type="protein sequence ID" value="TLF44546.1"/>
    <property type="molecule type" value="Genomic_DNA"/>
</dbReference>